<comment type="function">
    <text evidence="2">Catalyzes the interconversion of methylthioribose-1-phosphate (MTR-1-P) into methylthioribulose-1-phosphate (MTRu-1-P).</text>
</comment>
<sequence>MKTMEWKDNKLILIDQTKLPDDLTYFECKTYKDVILAIKTMVVRGAPAIGVAAAFGMVLGNIAGEDLEKVAKEIKASRPTAINLFWAVDRVLSSDNLLDEALEMYKEDIETNLAIGRHGAEIISDGDTILTHCNAGALACVDYGTALGVVRSAFNEGKDINVICDETRPLGQGARLSVWEMQQEDIPVKLIPDVAAGYLMQQNEINKVVIGADRVAHDGIANKIGSLMVALAAKRFHVPFYVAAPLSTFDREISIYDTEIEERGSEEVTHYGGCRICPKGTEVRNPAFDIVPKDLITGVITEKGIIDLDNFKEFFQKLKYE</sequence>
<reference evidence="3 4" key="1">
    <citation type="submission" date="2014-12" db="EMBL/GenBank/DDBJ databases">
        <title>Genome sequence of Methanobrevibacter arboriphilicus DH1, DSM1125.</title>
        <authorList>
            <person name="Poehlein A."/>
            <person name="Thauer R.K."/>
            <person name="Seedorf H."/>
            <person name="Daniel R."/>
        </authorList>
    </citation>
    <scope>NUCLEOTIDE SEQUENCE [LARGE SCALE GENOMIC DNA]</scope>
    <source>
        <strain evidence="3 4">DH1</strain>
    </source>
</reference>
<comment type="catalytic activity">
    <reaction evidence="2">
        <text>5-(methylsulfanyl)-alpha-D-ribose 1-phosphate = 5-(methylsulfanyl)-D-ribulose 1-phosphate</text>
        <dbReference type="Rhea" id="RHEA:19989"/>
        <dbReference type="ChEBI" id="CHEBI:58533"/>
        <dbReference type="ChEBI" id="CHEBI:58548"/>
        <dbReference type="EC" id="5.3.1.23"/>
    </reaction>
</comment>
<evidence type="ECO:0000313" key="3">
    <source>
        <dbReference type="EMBL" id="OQD59155.1"/>
    </source>
</evidence>
<proteinExistence type="inferred from homology"/>
<keyword evidence="3" id="KW-0396">Initiation factor</keyword>
<dbReference type="OrthoDB" id="45195at2157"/>
<name>A0A1V6N3A6_METAZ</name>
<organism evidence="3 4">
    <name type="scientific">Methanobrevibacter arboriphilus JCM 13429 = DSM 1125</name>
    <dbReference type="NCBI Taxonomy" id="1300164"/>
    <lineage>
        <taxon>Archaea</taxon>
        <taxon>Methanobacteriati</taxon>
        <taxon>Methanobacteriota</taxon>
        <taxon>Methanomada group</taxon>
        <taxon>Methanobacteria</taxon>
        <taxon>Methanobacteriales</taxon>
        <taxon>Methanobacteriaceae</taxon>
        <taxon>Methanobrevibacter</taxon>
    </lineage>
</organism>
<dbReference type="Proteomes" id="UP000191661">
    <property type="component" value="Unassembled WGS sequence"/>
</dbReference>
<dbReference type="EMBL" id="JXMW01000006">
    <property type="protein sequence ID" value="OQD59155.1"/>
    <property type="molecule type" value="Genomic_DNA"/>
</dbReference>
<feature type="binding site" evidence="2">
    <location>
        <begin position="44"/>
        <end position="46"/>
    </location>
    <ligand>
        <name>substrate</name>
    </ligand>
</feature>
<dbReference type="GO" id="GO:0019509">
    <property type="term" value="P:L-methionine salvage from methylthioadenosine"/>
    <property type="evidence" value="ECO:0007669"/>
    <property type="project" value="UniProtKB-UniRule"/>
</dbReference>
<keyword evidence="3" id="KW-0648">Protein biosynthesis</keyword>
<comment type="caution">
    <text evidence="3">The sequence shown here is derived from an EMBL/GenBank/DDBJ whole genome shotgun (WGS) entry which is preliminary data.</text>
</comment>
<feature type="site" description="Transition state stabilizer" evidence="2">
    <location>
        <position position="133"/>
    </location>
</feature>
<dbReference type="HAMAP" id="MF_01678">
    <property type="entry name" value="Salvage_MtnA"/>
    <property type="match status" value="1"/>
</dbReference>
<accession>A0A1V6N3A6</accession>
<feature type="active site" description="Proton donor" evidence="2">
    <location>
        <position position="213"/>
    </location>
</feature>
<protein>
    <recommendedName>
        <fullName evidence="2">Putative methylthioribose-1-phosphate isomerase</fullName>
        <shortName evidence="2">M1Pi</shortName>
        <shortName evidence="2">MTR-1-P isomerase</shortName>
        <ecNumber evidence="2">5.3.1.23</ecNumber>
    </recommendedName>
    <alternativeName>
        <fullName evidence="2">MTNA-like protein</fullName>
        <shortName evidence="2">aMTNA</shortName>
    </alternativeName>
    <alternativeName>
        <fullName evidence="2">S-methyl-5-thioribose-1-phosphate isomerase</fullName>
    </alternativeName>
</protein>
<dbReference type="InterPro" id="IPR000649">
    <property type="entry name" value="IF-2B-related"/>
</dbReference>
<gene>
    <name evidence="3" type="primary">aIF-2BI</name>
    <name evidence="3" type="ORF">MBBAR_6c02670</name>
</gene>
<dbReference type="InterPro" id="IPR011559">
    <property type="entry name" value="Initiation_fac_2B_a/b/d"/>
</dbReference>
<dbReference type="SUPFAM" id="SSF100950">
    <property type="entry name" value="NagB/RpiA/CoA transferase-like"/>
    <property type="match status" value="1"/>
</dbReference>
<dbReference type="AlphaFoldDB" id="A0A1V6N3A6"/>
<dbReference type="Gene3D" id="1.20.120.420">
    <property type="entry name" value="translation initiation factor eif-2b, domain 1"/>
    <property type="match status" value="1"/>
</dbReference>
<feature type="binding site" evidence="2">
    <location>
        <begin position="222"/>
        <end position="223"/>
    </location>
    <ligand>
        <name>substrate</name>
    </ligand>
</feature>
<evidence type="ECO:0000256" key="2">
    <source>
        <dbReference type="HAMAP-Rule" id="MF_01678"/>
    </source>
</evidence>
<dbReference type="InterPro" id="IPR027363">
    <property type="entry name" value="M1Pi_N"/>
</dbReference>
<evidence type="ECO:0000256" key="1">
    <source>
        <dbReference type="ARBA" id="ARBA00023235"/>
    </source>
</evidence>
<dbReference type="GO" id="GO:0003743">
    <property type="term" value="F:translation initiation factor activity"/>
    <property type="evidence" value="ECO:0007669"/>
    <property type="project" value="UniProtKB-KW"/>
</dbReference>
<dbReference type="InterPro" id="IPR037171">
    <property type="entry name" value="NagB/RpiA_transferase-like"/>
</dbReference>
<dbReference type="NCBIfam" id="NF004326">
    <property type="entry name" value="PRK05720.1"/>
    <property type="match status" value="1"/>
</dbReference>
<comment type="similarity">
    <text evidence="2">Belongs to the EIF-2B alpha/beta/delta subunits family. MtnA subfamily.</text>
</comment>
<dbReference type="PANTHER" id="PTHR43475">
    <property type="entry name" value="METHYLTHIORIBOSE-1-PHOSPHATE ISOMERASE"/>
    <property type="match status" value="1"/>
</dbReference>
<dbReference type="Gene3D" id="3.40.50.10470">
    <property type="entry name" value="Translation initiation factor eif-2b, domain 2"/>
    <property type="match status" value="1"/>
</dbReference>
<dbReference type="FunFam" id="3.40.50.10470:FF:000006">
    <property type="entry name" value="Methylthioribose-1-phosphate isomerase"/>
    <property type="match status" value="1"/>
</dbReference>
<dbReference type="InterPro" id="IPR005251">
    <property type="entry name" value="IF-M1Pi"/>
</dbReference>
<dbReference type="NCBIfam" id="TIGR00512">
    <property type="entry name" value="salvage_mtnA"/>
    <property type="match status" value="1"/>
</dbReference>
<dbReference type="PANTHER" id="PTHR43475:SF1">
    <property type="entry name" value="METHYLTHIORIBOSE-1-PHOSPHATE ISOMERASE"/>
    <property type="match status" value="1"/>
</dbReference>
<dbReference type="EC" id="5.3.1.23" evidence="2"/>
<dbReference type="GO" id="GO:0046523">
    <property type="term" value="F:S-methyl-5-thioribose-1-phosphate isomerase activity"/>
    <property type="evidence" value="ECO:0007669"/>
    <property type="project" value="UniProtKB-UniRule"/>
</dbReference>
<keyword evidence="2" id="KW-0486">Methionine biosynthesis</keyword>
<dbReference type="RefSeq" id="WP_080460240.1">
    <property type="nucleotide sequence ID" value="NZ_JXMW01000006.1"/>
</dbReference>
<feature type="binding site" evidence="2">
    <location>
        <position position="78"/>
    </location>
    <ligand>
        <name>substrate</name>
    </ligand>
</feature>
<dbReference type="NCBIfam" id="TIGR00524">
    <property type="entry name" value="eIF-2B_rel"/>
    <property type="match status" value="1"/>
</dbReference>
<keyword evidence="2" id="KW-0028">Amino-acid biosynthesis</keyword>
<feature type="binding site" evidence="2">
    <location>
        <position position="172"/>
    </location>
    <ligand>
        <name>substrate</name>
    </ligand>
</feature>
<evidence type="ECO:0000313" key="4">
    <source>
        <dbReference type="Proteomes" id="UP000191661"/>
    </source>
</evidence>
<keyword evidence="4" id="KW-1185">Reference proteome</keyword>
<dbReference type="Pfam" id="PF01008">
    <property type="entry name" value="IF-2B"/>
    <property type="match status" value="1"/>
</dbReference>
<keyword evidence="1 2" id="KW-0413">Isomerase</keyword>
<dbReference type="InterPro" id="IPR042529">
    <property type="entry name" value="IF_2B-like_C"/>
</dbReference>